<protein>
    <submittedName>
        <fullName evidence="3">Repeat domain-containing protein</fullName>
    </submittedName>
</protein>
<dbReference type="SUPFAM" id="SSF69318">
    <property type="entry name" value="Integrin alpha N-terminal domain"/>
    <property type="match status" value="1"/>
</dbReference>
<dbReference type="EMBL" id="FNFF01000009">
    <property type="protein sequence ID" value="SDK62803.1"/>
    <property type="molecule type" value="Genomic_DNA"/>
</dbReference>
<dbReference type="PANTHER" id="PTHR44103:SF1">
    <property type="entry name" value="PROPROTEIN CONVERTASE P"/>
    <property type="match status" value="1"/>
</dbReference>
<dbReference type="OrthoDB" id="99430at2"/>
<reference evidence="3 4" key="1">
    <citation type="submission" date="2016-10" db="EMBL/GenBank/DDBJ databases">
        <authorList>
            <person name="de Groot N.N."/>
        </authorList>
    </citation>
    <scope>NUCLEOTIDE SEQUENCE [LARGE SCALE GENOMIC DNA]</scope>
    <source>
        <strain evidence="3 4">CGMCC 4.5727</strain>
    </source>
</reference>
<dbReference type="InterPro" id="IPR013517">
    <property type="entry name" value="FG-GAP"/>
</dbReference>
<dbReference type="RefSeq" id="WP_093613099.1">
    <property type="nucleotide sequence ID" value="NZ_FNFF01000009.1"/>
</dbReference>
<evidence type="ECO:0000256" key="1">
    <source>
        <dbReference type="ARBA" id="ARBA00022729"/>
    </source>
</evidence>
<dbReference type="Proteomes" id="UP000199155">
    <property type="component" value="Unassembled WGS sequence"/>
</dbReference>
<evidence type="ECO:0000256" key="2">
    <source>
        <dbReference type="SAM" id="MobiDB-lite"/>
    </source>
</evidence>
<feature type="region of interest" description="Disordered" evidence="2">
    <location>
        <begin position="1"/>
        <end position="55"/>
    </location>
</feature>
<name>A0A1G9DG28_9ACTN</name>
<dbReference type="InterPro" id="IPR028994">
    <property type="entry name" value="Integrin_alpha_N"/>
</dbReference>
<keyword evidence="1" id="KW-0732">Signal</keyword>
<dbReference type="Pfam" id="PF13517">
    <property type="entry name" value="FG-GAP_3"/>
    <property type="match status" value="2"/>
</dbReference>
<proteinExistence type="predicted"/>
<dbReference type="AlphaFoldDB" id="A0A1G9DG28"/>
<dbReference type="Gene3D" id="2.115.10.10">
    <property type="entry name" value="Tachylectin 2"/>
    <property type="match status" value="2"/>
</dbReference>
<accession>A0A1G9DG28</accession>
<evidence type="ECO:0000313" key="3">
    <source>
        <dbReference type="EMBL" id="SDK62803.1"/>
    </source>
</evidence>
<feature type="compositionally biased region" description="Low complexity" evidence="2">
    <location>
        <begin position="17"/>
        <end position="29"/>
    </location>
</feature>
<dbReference type="PANTHER" id="PTHR44103">
    <property type="entry name" value="PROPROTEIN CONVERTASE P"/>
    <property type="match status" value="1"/>
</dbReference>
<evidence type="ECO:0000313" key="4">
    <source>
        <dbReference type="Proteomes" id="UP000199155"/>
    </source>
</evidence>
<gene>
    <name evidence="3" type="ORF">SAMN05421806_109212</name>
</gene>
<keyword evidence="4" id="KW-1185">Reference proteome</keyword>
<sequence>MVLSTAAQADERRPGTAAELPAPAYEAPAVKAPQKKSPNRLRAAAAPVTPRADLDGDGFSEIVHRAWDDRTYTLNPTTGELLPYTVGGSGLAKDILAPGDLDGTADVEFLTLSQTGTLSLFRHNDASGTTTSPAWSGKGWQIYNKVFAPADVTGDGKPDLLARTPAGDLYVYAGTGNASSPFASRVRVGGGWQAYDQLVGVGDMDGDGLGDIVARDWGGSLYFYGGAGSTSAPLDAPVRIGGGWNTYNQLAAVDDGDGDGLADIIARTHAGQMYFYSSNGAGGFHARTEPNDGWHPITLFVGGGALPHVGKSELFGLDTKGTLYGYAVENNGKLGTRGQVSDTGGWAGVSPANIALASSLDADGHGDWLEVYAGKLYRHGAVLSSSFSGHDLFLGPGDLSGDGKGDLLARSKTGYLYLYRGNGLGTSLASRITIGGGWNAYDRIVGGDFSGDGIADIVARTPAGALYLYKGTGNSAKAFGSRIQVGKGWQQFTKLASPGDIDGDGRSDLIATNSAGEAFRYSSYDYGKFKPMVKLGNGWNTYRGLY</sequence>
<organism evidence="3 4">
    <name type="scientific">Streptomyces indicus</name>
    <dbReference type="NCBI Taxonomy" id="417292"/>
    <lineage>
        <taxon>Bacteria</taxon>
        <taxon>Bacillati</taxon>
        <taxon>Actinomycetota</taxon>
        <taxon>Actinomycetes</taxon>
        <taxon>Kitasatosporales</taxon>
        <taxon>Streptomycetaceae</taxon>
        <taxon>Streptomyces</taxon>
    </lineage>
</organism>